<proteinExistence type="predicted"/>
<dbReference type="EMBL" id="JAQJAC010000004">
    <property type="protein sequence ID" value="KAJ5586601.1"/>
    <property type="molecule type" value="Genomic_DNA"/>
</dbReference>
<evidence type="ECO:0008006" key="4">
    <source>
        <dbReference type="Google" id="ProtNLM"/>
    </source>
</evidence>
<accession>A0AAD6DK74</accession>
<protein>
    <recommendedName>
        <fullName evidence="4">DNA2/NAM7 helicase helicase domain-containing protein</fullName>
    </recommendedName>
</protein>
<keyword evidence="3" id="KW-1185">Reference proteome</keyword>
<name>A0AAD6DK74_9EURO</name>
<gene>
    <name evidence="2" type="ORF">N7450_006388</name>
</gene>
<dbReference type="SUPFAM" id="SSF52540">
    <property type="entry name" value="P-loop containing nucleoside triphosphate hydrolases"/>
    <property type="match status" value="1"/>
</dbReference>
<dbReference type="Proteomes" id="UP001216150">
    <property type="component" value="Unassembled WGS sequence"/>
</dbReference>
<feature type="region of interest" description="Disordered" evidence="1">
    <location>
        <begin position="100"/>
        <end position="145"/>
    </location>
</feature>
<sequence>MHKHEYNASLAYAYIDEHDFNVDSITALTTRDLNLKLMAVLHTDDREFLAFVRESELQGSRLKPNDPLKYTVTDVRIIDANTSDANEKSAAGHDQMEGIDDMASKSNEPSPPTAEEGPVRDEDEESESVEKVADDDEQGPHMDQSRPISAEDIERFEHASNIPKAARPQSPTPPKPNQDPRRSPCPYRFIDIGQKERKQILAANHELYMRRDSMTNLWNLLLMQQHSTFPHVDIYRTVPEEAVSSASSTQKLSHGQKAAFNALRNMPAFVVALHGPPGTGETYWASKIIILLVQHANKETGEQNLIYCMAATNEQADRFIEEIDHSWASMCIEKRKSQLPLFVYFPGMSRVISIPTR</sequence>
<evidence type="ECO:0000313" key="3">
    <source>
        <dbReference type="Proteomes" id="UP001216150"/>
    </source>
</evidence>
<comment type="caution">
    <text evidence="2">The sequence shown here is derived from an EMBL/GenBank/DDBJ whole genome shotgun (WGS) entry which is preliminary data.</text>
</comment>
<feature type="region of interest" description="Disordered" evidence="1">
    <location>
        <begin position="160"/>
        <end position="187"/>
    </location>
</feature>
<evidence type="ECO:0000313" key="2">
    <source>
        <dbReference type="EMBL" id="KAJ5586601.1"/>
    </source>
</evidence>
<feature type="compositionally biased region" description="Basic and acidic residues" evidence="1">
    <location>
        <begin position="128"/>
        <end position="144"/>
    </location>
</feature>
<dbReference type="Gene3D" id="3.40.50.300">
    <property type="entry name" value="P-loop containing nucleotide triphosphate hydrolases"/>
    <property type="match status" value="1"/>
</dbReference>
<evidence type="ECO:0000256" key="1">
    <source>
        <dbReference type="SAM" id="MobiDB-lite"/>
    </source>
</evidence>
<dbReference type="InterPro" id="IPR027417">
    <property type="entry name" value="P-loop_NTPase"/>
</dbReference>
<organism evidence="2 3">
    <name type="scientific">Penicillium hetheringtonii</name>
    <dbReference type="NCBI Taxonomy" id="911720"/>
    <lineage>
        <taxon>Eukaryota</taxon>
        <taxon>Fungi</taxon>
        <taxon>Dikarya</taxon>
        <taxon>Ascomycota</taxon>
        <taxon>Pezizomycotina</taxon>
        <taxon>Eurotiomycetes</taxon>
        <taxon>Eurotiomycetidae</taxon>
        <taxon>Eurotiales</taxon>
        <taxon>Aspergillaceae</taxon>
        <taxon>Penicillium</taxon>
    </lineage>
</organism>
<dbReference type="AlphaFoldDB" id="A0AAD6DK74"/>
<reference evidence="2 3" key="1">
    <citation type="journal article" date="2023" name="IMA Fungus">
        <title>Comparative genomic study of the Penicillium genus elucidates a diverse pangenome and 15 lateral gene transfer events.</title>
        <authorList>
            <person name="Petersen C."/>
            <person name="Sorensen T."/>
            <person name="Nielsen M.R."/>
            <person name="Sondergaard T.E."/>
            <person name="Sorensen J.L."/>
            <person name="Fitzpatrick D.A."/>
            <person name="Frisvad J.C."/>
            <person name="Nielsen K.L."/>
        </authorList>
    </citation>
    <scope>NUCLEOTIDE SEQUENCE [LARGE SCALE GENOMIC DNA]</scope>
    <source>
        <strain evidence="2 3">IBT 29057</strain>
    </source>
</reference>